<dbReference type="PANTHER" id="PTHR43542">
    <property type="entry name" value="METHYLTRANSFERASE"/>
    <property type="match status" value="1"/>
</dbReference>
<protein>
    <recommendedName>
        <fullName evidence="3">Ribosomal RNA small subunit methyltransferase D</fullName>
        <ecNumber evidence="3">2.1.1.171</ecNumber>
    </recommendedName>
</protein>
<comment type="catalytic activity">
    <reaction evidence="3">
        <text>guanosine(966) in 16S rRNA + S-adenosyl-L-methionine = N(2)-methylguanosine(966) in 16S rRNA + S-adenosyl-L-homocysteine + H(+)</text>
        <dbReference type="Rhea" id="RHEA:23548"/>
        <dbReference type="Rhea" id="RHEA-COMP:10211"/>
        <dbReference type="Rhea" id="RHEA-COMP:10212"/>
        <dbReference type="ChEBI" id="CHEBI:15378"/>
        <dbReference type="ChEBI" id="CHEBI:57856"/>
        <dbReference type="ChEBI" id="CHEBI:59789"/>
        <dbReference type="ChEBI" id="CHEBI:74269"/>
        <dbReference type="ChEBI" id="CHEBI:74481"/>
        <dbReference type="EC" id="2.1.1.171"/>
    </reaction>
</comment>
<dbReference type="SUPFAM" id="SSF53335">
    <property type="entry name" value="S-adenosyl-L-methionine-dependent methyltransferases"/>
    <property type="match status" value="1"/>
</dbReference>
<dbReference type="InterPro" id="IPR029063">
    <property type="entry name" value="SAM-dependent_MTases_sf"/>
</dbReference>
<dbReference type="Proteomes" id="UP000175669">
    <property type="component" value="Unassembled WGS sequence"/>
</dbReference>
<name>A0A1E8CLB2_9GAMM</name>
<dbReference type="AlphaFoldDB" id="A0A1E8CLB2"/>
<accession>A0A1E8CLB2</accession>
<dbReference type="STRING" id="1524254.PHACT_08605"/>
<sequence>MPRRSTSKRTATAQRNTLRIIGGQWRGRKLSFPDVPGLRPTADRVRETLFNWLQGWVLDENCLDLFAGSGACGLEALSRGARSAVFVDASRDASASIQAHLSLLGAEGGSVVTMSAGQWLLGASAVTGEANKFGLVFLDPPFADDALTGIVQQLETSGILKPRAQIYLESGHNLAELPLPANWVMRKNLRAGAVYYGLYERRA</sequence>
<keyword evidence="3" id="KW-0949">S-adenosyl-L-methionine</keyword>
<dbReference type="PANTHER" id="PTHR43542:SF1">
    <property type="entry name" value="METHYLTRANSFERASE"/>
    <property type="match status" value="1"/>
</dbReference>
<keyword evidence="5" id="KW-1185">Reference proteome</keyword>
<evidence type="ECO:0000313" key="4">
    <source>
        <dbReference type="EMBL" id="OFE13194.1"/>
    </source>
</evidence>
<comment type="caution">
    <text evidence="4">The sequence shown here is derived from an EMBL/GenBank/DDBJ whole genome shotgun (WGS) entry which is preliminary data.</text>
</comment>
<evidence type="ECO:0000256" key="1">
    <source>
        <dbReference type="ARBA" id="ARBA00022603"/>
    </source>
</evidence>
<dbReference type="RefSeq" id="WP_070116927.1">
    <property type="nucleotide sequence ID" value="NZ_MASR01000001.1"/>
</dbReference>
<comment type="function">
    <text evidence="3">Specifically methylates the guanine in position 966 of 16S rRNA in the assembled 30S particle.</text>
</comment>
<dbReference type="GO" id="GO:0052913">
    <property type="term" value="F:16S rRNA (guanine(966)-N(2))-methyltransferase activity"/>
    <property type="evidence" value="ECO:0007669"/>
    <property type="project" value="UniProtKB-EC"/>
</dbReference>
<evidence type="ECO:0000313" key="5">
    <source>
        <dbReference type="Proteomes" id="UP000175669"/>
    </source>
</evidence>
<gene>
    <name evidence="4" type="ORF">PHACT_08605</name>
</gene>
<dbReference type="InterPro" id="IPR004398">
    <property type="entry name" value="RNA_MeTrfase_RsmD"/>
</dbReference>
<dbReference type="OrthoDB" id="9803017at2"/>
<dbReference type="NCBIfam" id="TIGR00095">
    <property type="entry name" value="16S rRNA (guanine(966)-N(2))-methyltransferase RsmD"/>
    <property type="match status" value="1"/>
</dbReference>
<dbReference type="Pfam" id="PF03602">
    <property type="entry name" value="Cons_hypoth95"/>
    <property type="match status" value="1"/>
</dbReference>
<dbReference type="Gene3D" id="3.40.50.150">
    <property type="entry name" value="Vaccinia Virus protein VP39"/>
    <property type="match status" value="1"/>
</dbReference>
<evidence type="ECO:0000256" key="2">
    <source>
        <dbReference type="ARBA" id="ARBA00022679"/>
    </source>
</evidence>
<dbReference type="EC" id="2.1.1.171" evidence="3"/>
<keyword evidence="3" id="KW-0698">rRNA processing</keyword>
<organism evidence="4 5">
    <name type="scientific">Pseudohongiella acticola</name>
    <dbReference type="NCBI Taxonomy" id="1524254"/>
    <lineage>
        <taxon>Bacteria</taxon>
        <taxon>Pseudomonadati</taxon>
        <taxon>Pseudomonadota</taxon>
        <taxon>Gammaproteobacteria</taxon>
        <taxon>Pseudomonadales</taxon>
        <taxon>Pseudohongiellaceae</taxon>
        <taxon>Pseudohongiella</taxon>
    </lineage>
</organism>
<dbReference type="PIRSF" id="PIRSF004553">
    <property type="entry name" value="CHP00095"/>
    <property type="match status" value="1"/>
</dbReference>
<comment type="similarity">
    <text evidence="3">Belongs to the methyltransferase superfamily. RsmD family.</text>
</comment>
<dbReference type="CDD" id="cd02440">
    <property type="entry name" value="AdoMet_MTases"/>
    <property type="match status" value="1"/>
</dbReference>
<reference evidence="5" key="1">
    <citation type="submission" date="2016-07" db="EMBL/GenBank/DDBJ databases">
        <authorList>
            <person name="Florea S."/>
            <person name="Webb J.S."/>
            <person name="Jaromczyk J."/>
            <person name="Schardl C.L."/>
        </authorList>
    </citation>
    <scope>NUCLEOTIDE SEQUENCE [LARGE SCALE GENOMIC DNA]</scope>
    <source>
        <strain evidence="5">KCTC 42131</strain>
    </source>
</reference>
<keyword evidence="1 3" id="KW-0489">Methyltransferase</keyword>
<dbReference type="EMBL" id="MASR01000001">
    <property type="protein sequence ID" value="OFE13194.1"/>
    <property type="molecule type" value="Genomic_DNA"/>
</dbReference>
<evidence type="ECO:0000256" key="3">
    <source>
        <dbReference type="PIRNR" id="PIRNR004553"/>
    </source>
</evidence>
<keyword evidence="2 3" id="KW-0808">Transferase</keyword>
<proteinExistence type="inferred from homology"/>